<dbReference type="SUPFAM" id="SSF52172">
    <property type="entry name" value="CheY-like"/>
    <property type="match status" value="1"/>
</dbReference>
<dbReference type="FunFam" id="3.40.50.2300:FF:000134">
    <property type="entry name" value="Autolysin response regulator LytR"/>
    <property type="match status" value="1"/>
</dbReference>
<dbReference type="Pfam" id="PF00072">
    <property type="entry name" value="Response_reg"/>
    <property type="match status" value="1"/>
</dbReference>
<evidence type="ECO:0000259" key="7">
    <source>
        <dbReference type="PROSITE" id="PS50110"/>
    </source>
</evidence>
<evidence type="ECO:0000256" key="3">
    <source>
        <dbReference type="ARBA" id="ARBA00023015"/>
    </source>
</evidence>
<keyword evidence="5" id="KW-0804">Transcription</keyword>
<reference evidence="8 9" key="1">
    <citation type="submission" date="2019-12" db="EMBL/GenBank/DDBJ databases">
        <title>Full genome sequence of a Bacillus safensis strain isolated from commercially available natto in Indonesia.</title>
        <authorList>
            <person name="Yoshida M."/>
            <person name="Uomi M."/>
            <person name="Waturangi D."/>
            <person name="Ekaputri J.J."/>
            <person name="Setiamarga D.H.E."/>
        </authorList>
    </citation>
    <scope>NUCLEOTIDE SEQUENCE [LARGE SCALE GENOMIC DNA]</scope>
    <source>
        <strain evidence="8 9">IDN1</strain>
    </source>
</reference>
<evidence type="ECO:0000256" key="4">
    <source>
        <dbReference type="ARBA" id="ARBA00023125"/>
    </source>
</evidence>
<dbReference type="GO" id="GO:0000976">
    <property type="term" value="F:transcription cis-regulatory region binding"/>
    <property type="evidence" value="ECO:0007669"/>
    <property type="project" value="TreeGrafter"/>
</dbReference>
<dbReference type="GO" id="GO:0032993">
    <property type="term" value="C:protein-DNA complex"/>
    <property type="evidence" value="ECO:0007669"/>
    <property type="project" value="TreeGrafter"/>
</dbReference>
<dbReference type="EMBL" id="AP021906">
    <property type="protein sequence ID" value="BBP91434.1"/>
    <property type="molecule type" value="Genomic_DNA"/>
</dbReference>
<evidence type="ECO:0000256" key="2">
    <source>
        <dbReference type="ARBA" id="ARBA00023012"/>
    </source>
</evidence>
<dbReference type="GO" id="GO:0006355">
    <property type="term" value="P:regulation of DNA-templated transcription"/>
    <property type="evidence" value="ECO:0007669"/>
    <property type="project" value="TreeGrafter"/>
</dbReference>
<dbReference type="PANTHER" id="PTHR48111:SF17">
    <property type="entry name" value="TRANSCRIPTIONAL REGULATORY PROTEIN YPDB"/>
    <property type="match status" value="1"/>
</dbReference>
<keyword evidence="2" id="KW-0902">Two-component regulatory system</keyword>
<dbReference type="PROSITE" id="PS50110">
    <property type="entry name" value="RESPONSE_REGULATORY"/>
    <property type="match status" value="1"/>
</dbReference>
<evidence type="ECO:0000313" key="9">
    <source>
        <dbReference type="Proteomes" id="UP000464658"/>
    </source>
</evidence>
<evidence type="ECO:0000256" key="6">
    <source>
        <dbReference type="PROSITE-ProRule" id="PRU00169"/>
    </source>
</evidence>
<evidence type="ECO:0000313" key="8">
    <source>
        <dbReference type="EMBL" id="BBP91434.1"/>
    </source>
</evidence>
<protein>
    <recommendedName>
        <fullName evidence="7">Response regulatory domain-containing protein</fullName>
    </recommendedName>
</protein>
<feature type="modified residue" description="4-aspartylphosphate" evidence="6">
    <location>
        <position position="54"/>
    </location>
</feature>
<dbReference type="InterPro" id="IPR011006">
    <property type="entry name" value="CheY-like_superfamily"/>
</dbReference>
<name>A0A5S9MH15_BACIA</name>
<dbReference type="SMART" id="SM00448">
    <property type="entry name" value="REC"/>
    <property type="match status" value="1"/>
</dbReference>
<dbReference type="Proteomes" id="UP000464658">
    <property type="component" value="Chromosome"/>
</dbReference>
<dbReference type="PANTHER" id="PTHR48111">
    <property type="entry name" value="REGULATOR OF RPOS"/>
    <property type="match status" value="1"/>
</dbReference>
<keyword evidence="4" id="KW-0238">DNA-binding</keyword>
<sequence>MMKVLIVDDEVLARDELKYLLRRTKEDVQIEEAENIESAFDRMVDHKPDLLFLDIDLSGENGFDIAKRLNRMSDPPAVVFATAFDQYALKAFEVSALDYLTKPFDEERLLQTIQKFKKWKSVETQEHQLSDEKAPRQQKLAISVDDSIVILQVEEIMYVGLSEGKRS</sequence>
<dbReference type="InterPro" id="IPR039420">
    <property type="entry name" value="WalR-like"/>
</dbReference>
<accession>A0A5S9MH15</accession>
<evidence type="ECO:0000256" key="1">
    <source>
        <dbReference type="ARBA" id="ARBA00022553"/>
    </source>
</evidence>
<dbReference type="Gene3D" id="3.40.50.2300">
    <property type="match status" value="1"/>
</dbReference>
<dbReference type="GO" id="GO:0000156">
    <property type="term" value="F:phosphorelay response regulator activity"/>
    <property type="evidence" value="ECO:0007669"/>
    <property type="project" value="TreeGrafter"/>
</dbReference>
<keyword evidence="3" id="KW-0805">Transcription regulation</keyword>
<dbReference type="InterPro" id="IPR001789">
    <property type="entry name" value="Sig_transdc_resp-reg_receiver"/>
</dbReference>
<proteinExistence type="predicted"/>
<evidence type="ECO:0000256" key="5">
    <source>
        <dbReference type="ARBA" id="ARBA00023163"/>
    </source>
</evidence>
<gene>
    <name evidence="8" type="ORF">BsIDN1_50520</name>
</gene>
<feature type="domain" description="Response regulatory" evidence="7">
    <location>
        <begin position="3"/>
        <end position="117"/>
    </location>
</feature>
<dbReference type="AlphaFoldDB" id="A0A5S9MH15"/>
<keyword evidence="1 6" id="KW-0597">Phosphoprotein</keyword>
<organism evidence="8 9">
    <name type="scientific">Bacillus safensis</name>
    <dbReference type="NCBI Taxonomy" id="561879"/>
    <lineage>
        <taxon>Bacteria</taxon>
        <taxon>Bacillati</taxon>
        <taxon>Bacillota</taxon>
        <taxon>Bacilli</taxon>
        <taxon>Bacillales</taxon>
        <taxon>Bacillaceae</taxon>
        <taxon>Bacillus</taxon>
    </lineage>
</organism>
<dbReference type="GO" id="GO:0005829">
    <property type="term" value="C:cytosol"/>
    <property type="evidence" value="ECO:0007669"/>
    <property type="project" value="TreeGrafter"/>
</dbReference>